<keyword evidence="9" id="KW-1185">Reference proteome</keyword>
<feature type="domain" description="RagB/SusD" evidence="6">
    <location>
        <begin position="268"/>
        <end position="531"/>
    </location>
</feature>
<name>A0A7K0FKW0_9SPHI</name>
<organism evidence="8 9">
    <name type="scientific">Pedobacter puniceum</name>
    <dbReference type="NCBI Taxonomy" id="2666136"/>
    <lineage>
        <taxon>Bacteria</taxon>
        <taxon>Pseudomonadati</taxon>
        <taxon>Bacteroidota</taxon>
        <taxon>Sphingobacteriia</taxon>
        <taxon>Sphingobacteriales</taxon>
        <taxon>Sphingobacteriaceae</taxon>
        <taxon>Pedobacter</taxon>
    </lineage>
</organism>
<dbReference type="Pfam" id="PF14322">
    <property type="entry name" value="SusD-like_3"/>
    <property type="match status" value="1"/>
</dbReference>
<reference evidence="8 9" key="1">
    <citation type="submission" date="2019-11" db="EMBL/GenBank/DDBJ databases">
        <authorList>
            <person name="Cheng Q."/>
            <person name="Yang Z."/>
        </authorList>
    </citation>
    <scope>NUCLEOTIDE SEQUENCE [LARGE SCALE GENOMIC DNA]</scope>
    <source>
        <strain evidence="8 9">HX-22-1</strain>
    </source>
</reference>
<feature type="domain" description="SusD-like N-terminal" evidence="7">
    <location>
        <begin position="21"/>
        <end position="219"/>
    </location>
</feature>
<dbReference type="GO" id="GO:0009279">
    <property type="term" value="C:cell outer membrane"/>
    <property type="evidence" value="ECO:0007669"/>
    <property type="project" value="UniProtKB-SubCell"/>
</dbReference>
<dbReference type="AlphaFoldDB" id="A0A7K0FKW0"/>
<keyword evidence="4" id="KW-0472">Membrane</keyword>
<dbReference type="Gene3D" id="1.25.40.390">
    <property type="match status" value="1"/>
</dbReference>
<protein>
    <submittedName>
        <fullName evidence="8">RagB/SusD family nutrient uptake outer membrane protein</fullName>
    </submittedName>
</protein>
<evidence type="ECO:0000256" key="3">
    <source>
        <dbReference type="ARBA" id="ARBA00022729"/>
    </source>
</evidence>
<comment type="subcellular location">
    <subcellularLocation>
        <location evidence="1">Cell outer membrane</location>
    </subcellularLocation>
</comment>
<proteinExistence type="inferred from homology"/>
<evidence type="ECO:0000256" key="5">
    <source>
        <dbReference type="ARBA" id="ARBA00023237"/>
    </source>
</evidence>
<evidence type="ECO:0000313" key="8">
    <source>
        <dbReference type="EMBL" id="MRX46261.1"/>
    </source>
</evidence>
<dbReference type="Pfam" id="PF07980">
    <property type="entry name" value="SusD_RagB"/>
    <property type="match status" value="1"/>
</dbReference>
<dbReference type="Proteomes" id="UP000462931">
    <property type="component" value="Unassembled WGS sequence"/>
</dbReference>
<evidence type="ECO:0000256" key="1">
    <source>
        <dbReference type="ARBA" id="ARBA00004442"/>
    </source>
</evidence>
<dbReference type="InterPro" id="IPR011990">
    <property type="entry name" value="TPR-like_helical_dom_sf"/>
</dbReference>
<dbReference type="InterPro" id="IPR012944">
    <property type="entry name" value="SusD_RagB_dom"/>
</dbReference>
<comment type="caution">
    <text evidence="8">The sequence shown here is derived from an EMBL/GenBank/DDBJ whole genome shotgun (WGS) entry which is preliminary data.</text>
</comment>
<dbReference type="CDD" id="cd08977">
    <property type="entry name" value="SusD"/>
    <property type="match status" value="1"/>
</dbReference>
<keyword evidence="3" id="KW-0732">Signal</keyword>
<evidence type="ECO:0000313" key="9">
    <source>
        <dbReference type="Proteomes" id="UP000462931"/>
    </source>
</evidence>
<gene>
    <name evidence="8" type="ORF">GJJ64_03575</name>
</gene>
<comment type="similarity">
    <text evidence="2">Belongs to the SusD family.</text>
</comment>
<sequence length="531" mass="60633">MKSLTSIAFLFLILHSSCENYLETKPINFATPETFYNNEQELTAALMAVYSELGSTNEGTYSRFLSLEAPASNDEILRRGANTEAAADAYNASASYDRFFNCWTALYSGIQRANLLLENINKAQVSLDVKNKIRGEAMFLRAYYHFILVSYWGDVPLKLSSTNSLNQIYIARTPAKRVYEAVIQDMINSYDLVNDITSYNHAGRVSKTAVAGVLARVFLHAAGRLQDASYYQEAKDWALKVIQSGIHSLNPDYKQIFINHSADIYDIKESIWEVEFEQDNNSQRNEGERFGSTIGIRNNDDRTGFMQGNYTATGVLYNLYGIGDLRRDWNIAPFYYPNFDRNNPPVMYPANYRWGRYVAKWRREYQTKDYNKNFGGTNWPLLRYADVLLMFAEAENEINGPTAEAYHAVNMVRRRAHRLPAEQNSTAADLPSGLNKQSFFNWIKDERARELAFEGHRKLDLLRWNLLSTTMQQMVSIISTSAPSASNTALGYSGRTSSLRPYQNFSSRDLFFPIPTQEISLNSLMVQNTGW</sequence>
<dbReference type="RefSeq" id="WP_154286377.1">
    <property type="nucleotide sequence ID" value="NZ_WKJI01000001.1"/>
</dbReference>
<evidence type="ECO:0000259" key="7">
    <source>
        <dbReference type="Pfam" id="PF14322"/>
    </source>
</evidence>
<evidence type="ECO:0000259" key="6">
    <source>
        <dbReference type="Pfam" id="PF07980"/>
    </source>
</evidence>
<keyword evidence="5" id="KW-0998">Cell outer membrane</keyword>
<evidence type="ECO:0000256" key="2">
    <source>
        <dbReference type="ARBA" id="ARBA00006275"/>
    </source>
</evidence>
<evidence type="ECO:0000256" key="4">
    <source>
        <dbReference type="ARBA" id="ARBA00023136"/>
    </source>
</evidence>
<dbReference type="InterPro" id="IPR033985">
    <property type="entry name" value="SusD-like_N"/>
</dbReference>
<dbReference type="SUPFAM" id="SSF48452">
    <property type="entry name" value="TPR-like"/>
    <property type="match status" value="1"/>
</dbReference>
<dbReference type="EMBL" id="WKJI01000001">
    <property type="protein sequence ID" value="MRX46261.1"/>
    <property type="molecule type" value="Genomic_DNA"/>
</dbReference>
<accession>A0A7K0FKW0</accession>